<name>A0A0P9D1T1_9CHLR</name>
<evidence type="ECO:0000256" key="1">
    <source>
        <dbReference type="ARBA" id="ARBA00004651"/>
    </source>
</evidence>
<evidence type="ECO:0000256" key="4">
    <source>
        <dbReference type="ARBA" id="ARBA00022692"/>
    </source>
</evidence>
<dbReference type="SUPFAM" id="SSF161098">
    <property type="entry name" value="MetI-like"/>
    <property type="match status" value="1"/>
</dbReference>
<feature type="transmembrane region" description="Helical" evidence="7">
    <location>
        <begin position="153"/>
        <end position="172"/>
    </location>
</feature>
<feature type="non-terminal residue" evidence="9">
    <location>
        <position position="276"/>
    </location>
</feature>
<evidence type="ECO:0000259" key="8">
    <source>
        <dbReference type="PROSITE" id="PS50928"/>
    </source>
</evidence>
<dbReference type="Gene3D" id="1.10.3720.10">
    <property type="entry name" value="MetI-like"/>
    <property type="match status" value="1"/>
</dbReference>
<feature type="transmembrane region" description="Helical" evidence="7">
    <location>
        <begin position="193"/>
        <end position="215"/>
    </location>
</feature>
<keyword evidence="6 7" id="KW-0472">Membrane</keyword>
<dbReference type="PANTHER" id="PTHR43744:SF8">
    <property type="entry name" value="SN-GLYCEROL-3-PHOSPHATE TRANSPORT SYSTEM PERMEASE PROTEIN UGPE"/>
    <property type="match status" value="1"/>
</dbReference>
<comment type="similarity">
    <text evidence="7">Belongs to the binding-protein-dependent transport system permease family.</text>
</comment>
<keyword evidence="4 7" id="KW-0812">Transmembrane</keyword>
<comment type="subcellular location">
    <subcellularLocation>
        <location evidence="1 7">Cell membrane</location>
        <topology evidence="1 7">Multi-pass membrane protein</topology>
    </subcellularLocation>
</comment>
<dbReference type="PANTHER" id="PTHR43744">
    <property type="entry name" value="ABC TRANSPORTER PERMEASE PROTEIN MG189-RELATED-RELATED"/>
    <property type="match status" value="1"/>
</dbReference>
<evidence type="ECO:0000256" key="5">
    <source>
        <dbReference type="ARBA" id="ARBA00022989"/>
    </source>
</evidence>
<dbReference type="AlphaFoldDB" id="A0A0P9D1T1"/>
<dbReference type="EMBL" id="LJCR01002022">
    <property type="protein sequence ID" value="KPV49362.1"/>
    <property type="molecule type" value="Genomic_DNA"/>
</dbReference>
<evidence type="ECO:0000256" key="7">
    <source>
        <dbReference type="RuleBase" id="RU363032"/>
    </source>
</evidence>
<feature type="transmembrane region" description="Helical" evidence="7">
    <location>
        <begin position="253"/>
        <end position="272"/>
    </location>
</feature>
<keyword evidence="3" id="KW-1003">Cell membrane</keyword>
<dbReference type="Proteomes" id="UP000050509">
    <property type="component" value="Unassembled WGS sequence"/>
</dbReference>
<keyword evidence="10" id="KW-1185">Reference proteome</keyword>
<reference evidence="9 10" key="1">
    <citation type="submission" date="2015-09" db="EMBL/GenBank/DDBJ databases">
        <title>Draft genome sequence of Kouleothrix aurantiaca JCM 19913.</title>
        <authorList>
            <person name="Hemp J."/>
        </authorList>
    </citation>
    <scope>NUCLEOTIDE SEQUENCE [LARGE SCALE GENOMIC DNA]</scope>
    <source>
        <strain evidence="9 10">COM-B</strain>
    </source>
</reference>
<keyword evidence="2 7" id="KW-0813">Transport</keyword>
<feature type="domain" description="ABC transmembrane type-1" evidence="8">
    <location>
        <begin position="83"/>
        <end position="272"/>
    </location>
</feature>
<dbReference type="InterPro" id="IPR035906">
    <property type="entry name" value="MetI-like_sf"/>
</dbReference>
<dbReference type="Pfam" id="PF00528">
    <property type="entry name" value="BPD_transp_1"/>
    <property type="match status" value="1"/>
</dbReference>
<comment type="caution">
    <text evidence="9">The sequence shown here is derived from an EMBL/GenBank/DDBJ whole genome shotgun (WGS) entry which is preliminary data.</text>
</comment>
<dbReference type="CDD" id="cd06261">
    <property type="entry name" value="TM_PBP2"/>
    <property type="match status" value="1"/>
</dbReference>
<dbReference type="GO" id="GO:0055085">
    <property type="term" value="P:transmembrane transport"/>
    <property type="evidence" value="ECO:0007669"/>
    <property type="project" value="InterPro"/>
</dbReference>
<protein>
    <submittedName>
        <fullName evidence="9">ABC transporter permease</fullName>
    </submittedName>
</protein>
<evidence type="ECO:0000313" key="9">
    <source>
        <dbReference type="EMBL" id="KPV49362.1"/>
    </source>
</evidence>
<feature type="transmembrane region" description="Helical" evidence="7">
    <location>
        <begin position="82"/>
        <end position="106"/>
    </location>
</feature>
<proteinExistence type="inferred from homology"/>
<evidence type="ECO:0000256" key="2">
    <source>
        <dbReference type="ARBA" id="ARBA00022448"/>
    </source>
</evidence>
<keyword evidence="5 7" id="KW-1133">Transmembrane helix</keyword>
<feature type="transmembrane region" description="Helical" evidence="7">
    <location>
        <begin position="118"/>
        <end position="141"/>
    </location>
</feature>
<dbReference type="GO" id="GO:0005886">
    <property type="term" value="C:plasma membrane"/>
    <property type="evidence" value="ECO:0007669"/>
    <property type="project" value="UniProtKB-SubCell"/>
</dbReference>
<evidence type="ECO:0000256" key="3">
    <source>
        <dbReference type="ARBA" id="ARBA00022475"/>
    </source>
</evidence>
<sequence length="276" mass="30838">MAATARSFRPAAGRFSPGRIVLYAALILGAAATLMPIAYMFSQAFTPESQTMRWPIRWIPETPTIANFQRIFSDPTLPVFRWLLNSIFVATSVTALVLFVCSLTAYAYARLQFPGRDIIFFVLLISLMVPGAVTFIPNFILMRNLGWLNNYNGLIWLHGANVFGVFLLRQHFQTIPKELEEAAIVDGAGRFRLYWQICLPLVSSAMVALAIFTFLGNWNDLFWPLVILSDRNTLTLPVGLQVLGGGNYVQRGVTMAAAALASTPPLILYIIFQRRI</sequence>
<evidence type="ECO:0000256" key="6">
    <source>
        <dbReference type="ARBA" id="ARBA00023136"/>
    </source>
</evidence>
<dbReference type="InterPro" id="IPR000515">
    <property type="entry name" value="MetI-like"/>
</dbReference>
<evidence type="ECO:0000313" key="10">
    <source>
        <dbReference type="Proteomes" id="UP000050509"/>
    </source>
</evidence>
<gene>
    <name evidence="9" type="ORF">SE17_33090</name>
</gene>
<accession>A0A0P9D1T1</accession>
<feature type="transmembrane region" description="Helical" evidence="7">
    <location>
        <begin position="20"/>
        <end position="41"/>
    </location>
</feature>
<organism evidence="9 10">
    <name type="scientific">Kouleothrix aurantiaca</name>
    <dbReference type="NCBI Taxonomy" id="186479"/>
    <lineage>
        <taxon>Bacteria</taxon>
        <taxon>Bacillati</taxon>
        <taxon>Chloroflexota</taxon>
        <taxon>Chloroflexia</taxon>
        <taxon>Chloroflexales</taxon>
        <taxon>Roseiflexineae</taxon>
        <taxon>Roseiflexaceae</taxon>
        <taxon>Kouleothrix</taxon>
    </lineage>
</organism>
<dbReference type="PROSITE" id="PS50928">
    <property type="entry name" value="ABC_TM1"/>
    <property type="match status" value="1"/>
</dbReference>